<evidence type="ECO:0000313" key="8">
    <source>
        <dbReference type="WBParaSite" id="Pan_g21754.t1"/>
    </source>
</evidence>
<evidence type="ECO:0000256" key="3">
    <source>
        <dbReference type="PROSITE-ProRule" id="PRU00175"/>
    </source>
</evidence>
<dbReference type="SMART" id="SM00184">
    <property type="entry name" value="RING"/>
    <property type="match status" value="1"/>
</dbReference>
<dbReference type="AlphaFoldDB" id="A0A7E4VJM8"/>
<dbReference type="WBParaSite" id="Pan_g21754.t1">
    <property type="protein sequence ID" value="Pan_g21754.t1"/>
    <property type="gene ID" value="Pan_g21754"/>
</dbReference>
<accession>A0A7E4VJM8</accession>
<keyword evidence="1 3" id="KW-0863">Zinc-finger</keyword>
<protein>
    <submittedName>
        <fullName evidence="8">RING-type domain-containing protein</fullName>
    </submittedName>
</protein>
<keyword evidence="4" id="KW-0175">Coiled coil</keyword>
<keyword evidence="2" id="KW-0862">Zinc</keyword>
<dbReference type="Pfam" id="PF13639">
    <property type="entry name" value="zf-RING_2"/>
    <property type="match status" value="1"/>
</dbReference>
<dbReference type="SUPFAM" id="SSF57850">
    <property type="entry name" value="RING/U-box"/>
    <property type="match status" value="1"/>
</dbReference>
<dbReference type="GO" id="GO:0061630">
    <property type="term" value="F:ubiquitin protein ligase activity"/>
    <property type="evidence" value="ECO:0007669"/>
    <property type="project" value="TreeGrafter"/>
</dbReference>
<dbReference type="GO" id="GO:0090734">
    <property type="term" value="C:site of DNA damage"/>
    <property type="evidence" value="ECO:0007669"/>
    <property type="project" value="TreeGrafter"/>
</dbReference>
<keyword evidence="1 3" id="KW-0479">Metal-binding</keyword>
<evidence type="ECO:0000256" key="5">
    <source>
        <dbReference type="SAM" id="MobiDB-lite"/>
    </source>
</evidence>
<reference evidence="8" key="2">
    <citation type="submission" date="2020-10" db="UniProtKB">
        <authorList>
            <consortium name="WormBaseParasite"/>
        </authorList>
    </citation>
    <scope>IDENTIFICATION</scope>
</reference>
<evidence type="ECO:0000259" key="6">
    <source>
        <dbReference type="PROSITE" id="PS50089"/>
    </source>
</evidence>
<evidence type="ECO:0000313" key="7">
    <source>
        <dbReference type="Proteomes" id="UP000492821"/>
    </source>
</evidence>
<dbReference type="InterPro" id="IPR013083">
    <property type="entry name" value="Znf_RING/FYVE/PHD"/>
</dbReference>
<feature type="domain" description="RING-type" evidence="6">
    <location>
        <begin position="7"/>
        <end position="48"/>
    </location>
</feature>
<evidence type="ECO:0000256" key="1">
    <source>
        <dbReference type="ARBA" id="ARBA00022771"/>
    </source>
</evidence>
<dbReference type="InterPro" id="IPR052639">
    <property type="entry name" value="TRAIP_ubiq-protein_ligase"/>
</dbReference>
<reference evidence="7" key="1">
    <citation type="journal article" date="2013" name="Genetics">
        <title>The draft genome and transcriptome of Panagrellus redivivus are shaped by the harsh demands of a free-living lifestyle.</title>
        <authorList>
            <person name="Srinivasan J."/>
            <person name="Dillman A.R."/>
            <person name="Macchietto M.G."/>
            <person name="Heikkinen L."/>
            <person name="Lakso M."/>
            <person name="Fracchia K.M."/>
            <person name="Antoshechkin I."/>
            <person name="Mortazavi A."/>
            <person name="Wong G."/>
            <person name="Sternberg P.W."/>
        </authorList>
    </citation>
    <scope>NUCLEOTIDE SEQUENCE [LARGE SCALE GENOMIC DNA]</scope>
    <source>
        <strain evidence="7">MT8872</strain>
    </source>
</reference>
<dbReference type="PANTHER" id="PTHR46569:SF1">
    <property type="entry name" value="E3 UBIQUITIN-PROTEIN LIGASE RFWD3-RELATED"/>
    <property type="match status" value="1"/>
</dbReference>
<name>A0A7E4VJM8_PANRE</name>
<evidence type="ECO:0000256" key="2">
    <source>
        <dbReference type="ARBA" id="ARBA00022833"/>
    </source>
</evidence>
<organism evidence="7 8">
    <name type="scientific">Panagrellus redivivus</name>
    <name type="common">Microworm</name>
    <dbReference type="NCBI Taxonomy" id="6233"/>
    <lineage>
        <taxon>Eukaryota</taxon>
        <taxon>Metazoa</taxon>
        <taxon>Ecdysozoa</taxon>
        <taxon>Nematoda</taxon>
        <taxon>Chromadorea</taxon>
        <taxon>Rhabditida</taxon>
        <taxon>Tylenchina</taxon>
        <taxon>Panagrolaimomorpha</taxon>
        <taxon>Panagrolaimoidea</taxon>
        <taxon>Panagrolaimidae</taxon>
        <taxon>Panagrellus</taxon>
    </lineage>
</organism>
<dbReference type="SMART" id="SM01197">
    <property type="entry name" value="FANCL_C"/>
    <property type="match status" value="1"/>
</dbReference>
<feature type="coiled-coil region" evidence="4">
    <location>
        <begin position="84"/>
        <end position="159"/>
    </location>
</feature>
<dbReference type="Gene3D" id="3.30.40.10">
    <property type="entry name" value="Zinc/RING finger domain, C3HC4 (zinc finger)"/>
    <property type="match status" value="1"/>
</dbReference>
<proteinExistence type="predicted"/>
<dbReference type="InterPro" id="IPR001841">
    <property type="entry name" value="Znf_RING"/>
</dbReference>
<dbReference type="GO" id="GO:0016567">
    <property type="term" value="P:protein ubiquitination"/>
    <property type="evidence" value="ECO:0007669"/>
    <property type="project" value="TreeGrafter"/>
</dbReference>
<dbReference type="GO" id="GO:0031297">
    <property type="term" value="P:replication fork processing"/>
    <property type="evidence" value="ECO:0007669"/>
    <property type="project" value="TreeGrafter"/>
</dbReference>
<sequence length="409" mass="46318">MGVIGQCPICVSSLLNSNAFIAGKCGHVFHQPCLTQWFRQQKTCPSCRKKTTEKDVVKLFINEVQLDDSMCSQSMASQMNTEKIVELTEKLSAETSKRTEAQEEVTKLKAKNMSLNNKIQRLNNDLQNASTLAMRIRHLEECLENERVLKQELTALKAKLRACDFYNLLKCEEKGDAMLETFLTPEGNPDADRFLKVVRTQLKKANEKIHAHAAQQQKLKLSMQEQRKKIQKMHELTVDQNEEIRRLKSLLEERGCSPPTPLSALRENNYEPRRPKASLGFDVTPASRSAKRALLESATRNVGNFSYEEQAASDFEEPVAKKARRSPVEFSFECDEDDLPPTSSMPPVKSITALSRVKSTFGTSTFDRIPSLQKRPNRPVPIRTRPNGLEVRRSRPVPASLDESVICLD</sequence>
<dbReference type="PANTHER" id="PTHR46569">
    <property type="entry name" value="E3 UBIQUITIN-PROTEIN LIGASE TRAIP"/>
    <property type="match status" value="1"/>
</dbReference>
<dbReference type="GO" id="GO:0005634">
    <property type="term" value="C:nucleus"/>
    <property type="evidence" value="ECO:0007669"/>
    <property type="project" value="TreeGrafter"/>
</dbReference>
<dbReference type="GO" id="GO:0008270">
    <property type="term" value="F:zinc ion binding"/>
    <property type="evidence" value="ECO:0007669"/>
    <property type="project" value="UniProtKB-KW"/>
</dbReference>
<dbReference type="Proteomes" id="UP000492821">
    <property type="component" value="Unassembled WGS sequence"/>
</dbReference>
<dbReference type="PROSITE" id="PS50089">
    <property type="entry name" value="ZF_RING_2"/>
    <property type="match status" value="1"/>
</dbReference>
<evidence type="ECO:0000256" key="4">
    <source>
        <dbReference type="SAM" id="Coils"/>
    </source>
</evidence>
<feature type="region of interest" description="Disordered" evidence="5">
    <location>
        <begin position="367"/>
        <end position="396"/>
    </location>
</feature>
<keyword evidence="7" id="KW-1185">Reference proteome</keyword>